<accession>A0A226E2B3</accession>
<dbReference type="AlphaFoldDB" id="A0A226E2B3"/>
<evidence type="ECO:0000313" key="3">
    <source>
        <dbReference type="Proteomes" id="UP000198287"/>
    </source>
</evidence>
<dbReference type="PROSITE" id="PS51154">
    <property type="entry name" value="MACRO"/>
    <property type="match status" value="1"/>
</dbReference>
<dbReference type="Pfam" id="PF01661">
    <property type="entry name" value="Macro"/>
    <property type="match status" value="1"/>
</dbReference>
<dbReference type="GO" id="GO:0006974">
    <property type="term" value="P:DNA damage response"/>
    <property type="evidence" value="ECO:0007669"/>
    <property type="project" value="TreeGrafter"/>
</dbReference>
<sequence length="272" mass="30137">MTGWGIRIIQPGTLLLRPFVCRLSSLGHCPGKFQLRNLITMAEFQEAKEKYLNLPLAEKRKVYKCGDAFHELTTIPTWPCYAKAKTLPTLPDSEETREVKVDLNEKVSLWKGDITRLEIDGIVNAANSSLLGGGGVDGAIHRAAGPGLLRECETLNGCKVGNAKITGGYKLPAKYVIHTVGPQAEEAKILQSCYSNSFQLMLENDLKSIAFPCIATGIYGYPNDSAAHVALSTTREFLEKHSDKVDRIIFTTFLPIDDKVYETLLQKYFPLE</sequence>
<dbReference type="SUPFAM" id="SSF52949">
    <property type="entry name" value="Macro domain-like"/>
    <property type="match status" value="1"/>
</dbReference>
<reference evidence="2 3" key="1">
    <citation type="submission" date="2015-12" db="EMBL/GenBank/DDBJ databases">
        <title>The genome of Folsomia candida.</title>
        <authorList>
            <person name="Faddeeva A."/>
            <person name="Derks M.F."/>
            <person name="Anvar Y."/>
            <person name="Smit S."/>
            <person name="Van Straalen N."/>
            <person name="Roelofs D."/>
        </authorList>
    </citation>
    <scope>NUCLEOTIDE SEQUENCE [LARGE SCALE GENOMIC DNA]</scope>
    <source>
        <strain evidence="2 3">VU population</strain>
        <tissue evidence="2">Whole body</tissue>
    </source>
</reference>
<dbReference type="OrthoDB" id="6133115at2759"/>
<protein>
    <submittedName>
        <fullName evidence="2">O-acetyl-ADP-ribose deacetylase MACROD1</fullName>
    </submittedName>
</protein>
<name>A0A226E2B3_FOLCA</name>
<gene>
    <name evidence="2" type="ORF">Fcan01_13269</name>
</gene>
<evidence type="ECO:0000259" key="1">
    <source>
        <dbReference type="PROSITE" id="PS51154"/>
    </source>
</evidence>
<dbReference type="PANTHER" id="PTHR11106">
    <property type="entry name" value="GANGLIOSIDE INDUCED DIFFERENTIATION ASSOCIATED PROTEIN 2-RELATED"/>
    <property type="match status" value="1"/>
</dbReference>
<proteinExistence type="predicted"/>
<keyword evidence="3" id="KW-1185">Reference proteome</keyword>
<dbReference type="GO" id="GO:0140291">
    <property type="term" value="P:peptidyl-glutamate ADP-deribosylation"/>
    <property type="evidence" value="ECO:0007669"/>
    <property type="project" value="TreeGrafter"/>
</dbReference>
<dbReference type="Gene3D" id="3.40.220.10">
    <property type="entry name" value="Leucine Aminopeptidase, subunit E, domain 1"/>
    <property type="match status" value="1"/>
</dbReference>
<dbReference type="InterPro" id="IPR043472">
    <property type="entry name" value="Macro_dom-like"/>
</dbReference>
<dbReference type="PANTHER" id="PTHR11106:SF27">
    <property type="entry name" value="MACRO DOMAIN-CONTAINING PROTEIN"/>
    <property type="match status" value="1"/>
</dbReference>
<feature type="domain" description="Macro" evidence="1">
    <location>
        <begin position="94"/>
        <end position="269"/>
    </location>
</feature>
<dbReference type="OMA" id="GYPNENA"/>
<dbReference type="InterPro" id="IPR002589">
    <property type="entry name" value="Macro_dom"/>
</dbReference>
<organism evidence="2 3">
    <name type="scientific">Folsomia candida</name>
    <name type="common">Springtail</name>
    <dbReference type="NCBI Taxonomy" id="158441"/>
    <lineage>
        <taxon>Eukaryota</taxon>
        <taxon>Metazoa</taxon>
        <taxon>Ecdysozoa</taxon>
        <taxon>Arthropoda</taxon>
        <taxon>Hexapoda</taxon>
        <taxon>Collembola</taxon>
        <taxon>Entomobryomorpha</taxon>
        <taxon>Isotomoidea</taxon>
        <taxon>Isotomidae</taxon>
        <taxon>Proisotominae</taxon>
        <taxon>Folsomia</taxon>
    </lineage>
</organism>
<dbReference type="EMBL" id="LNIX01000007">
    <property type="protein sequence ID" value="OXA51703.1"/>
    <property type="molecule type" value="Genomic_DNA"/>
</dbReference>
<dbReference type="GO" id="GO:0140293">
    <property type="term" value="F:ADP-ribosylglutamate hydrolase activity"/>
    <property type="evidence" value="ECO:0007669"/>
    <property type="project" value="TreeGrafter"/>
</dbReference>
<dbReference type="SMART" id="SM00506">
    <property type="entry name" value="A1pp"/>
    <property type="match status" value="1"/>
</dbReference>
<evidence type="ECO:0000313" key="2">
    <source>
        <dbReference type="EMBL" id="OXA51703.1"/>
    </source>
</evidence>
<dbReference type="GO" id="GO:0042278">
    <property type="term" value="P:purine nucleoside metabolic process"/>
    <property type="evidence" value="ECO:0007669"/>
    <property type="project" value="TreeGrafter"/>
</dbReference>
<dbReference type="GO" id="GO:0005654">
    <property type="term" value="C:nucleoplasm"/>
    <property type="evidence" value="ECO:0007669"/>
    <property type="project" value="TreeGrafter"/>
</dbReference>
<comment type="caution">
    <text evidence="2">The sequence shown here is derived from an EMBL/GenBank/DDBJ whole genome shotgun (WGS) entry which is preliminary data.</text>
</comment>
<dbReference type="Proteomes" id="UP000198287">
    <property type="component" value="Unassembled WGS sequence"/>
</dbReference>
<dbReference type="CDD" id="cd02908">
    <property type="entry name" value="Macro_OAADPr_deacetylase"/>
    <property type="match status" value="1"/>
</dbReference>